<dbReference type="Gramene" id="OQU84200">
    <property type="protein sequence ID" value="OQU84200"/>
    <property type="gene ID" value="SORBI_3004G009800"/>
</dbReference>
<evidence type="ECO:0000313" key="2">
    <source>
        <dbReference type="Proteomes" id="UP000000768"/>
    </source>
</evidence>
<dbReference type="AlphaFoldDB" id="A0A194YN75"/>
<organism evidence="1 2">
    <name type="scientific">Sorghum bicolor</name>
    <name type="common">Sorghum</name>
    <name type="synonym">Sorghum vulgare</name>
    <dbReference type="NCBI Taxonomy" id="4558"/>
    <lineage>
        <taxon>Eukaryota</taxon>
        <taxon>Viridiplantae</taxon>
        <taxon>Streptophyta</taxon>
        <taxon>Embryophyta</taxon>
        <taxon>Tracheophyta</taxon>
        <taxon>Spermatophyta</taxon>
        <taxon>Magnoliopsida</taxon>
        <taxon>Liliopsida</taxon>
        <taxon>Poales</taxon>
        <taxon>Poaceae</taxon>
        <taxon>PACMAD clade</taxon>
        <taxon>Panicoideae</taxon>
        <taxon>Andropogonodae</taxon>
        <taxon>Andropogoneae</taxon>
        <taxon>Sorghinae</taxon>
        <taxon>Sorghum</taxon>
    </lineage>
</organism>
<reference evidence="1 2" key="1">
    <citation type="journal article" date="2009" name="Nature">
        <title>The Sorghum bicolor genome and the diversification of grasses.</title>
        <authorList>
            <person name="Paterson A.H."/>
            <person name="Bowers J.E."/>
            <person name="Bruggmann R."/>
            <person name="Dubchak I."/>
            <person name="Grimwood J."/>
            <person name="Gundlach H."/>
            <person name="Haberer G."/>
            <person name="Hellsten U."/>
            <person name="Mitros T."/>
            <person name="Poliakov A."/>
            <person name="Schmutz J."/>
            <person name="Spannagl M."/>
            <person name="Tang H."/>
            <person name="Wang X."/>
            <person name="Wicker T."/>
            <person name="Bharti A.K."/>
            <person name="Chapman J."/>
            <person name="Feltus F.A."/>
            <person name="Gowik U."/>
            <person name="Grigoriev I.V."/>
            <person name="Lyons E."/>
            <person name="Maher C.A."/>
            <person name="Martis M."/>
            <person name="Narechania A."/>
            <person name="Otillar R.P."/>
            <person name="Penning B.W."/>
            <person name="Salamov A.A."/>
            <person name="Wang Y."/>
            <person name="Zhang L."/>
            <person name="Carpita N.C."/>
            <person name="Freeling M."/>
            <person name="Gingle A.R."/>
            <person name="Hash C.T."/>
            <person name="Keller B."/>
            <person name="Klein P."/>
            <person name="Kresovich S."/>
            <person name="McCann M.C."/>
            <person name="Ming R."/>
            <person name="Peterson D.G."/>
            <person name="Mehboob-ur-Rahman"/>
            <person name="Ware D."/>
            <person name="Westhoff P."/>
            <person name="Mayer K.F."/>
            <person name="Messing J."/>
            <person name="Rokhsar D.S."/>
        </authorList>
    </citation>
    <scope>NUCLEOTIDE SEQUENCE [LARGE SCALE GENOMIC DNA]</scope>
    <source>
        <strain evidence="2">cv. BTx623</strain>
    </source>
</reference>
<sequence length="103" mass="10031">MEAAGAAAVVFPWRSAAWSSAGLSSRAQQAAAAGGGGGGGSVLWIHIVAVAVNAAPRDRIGAAVASPAPAPRPMLSSCSGLRFFPGTEEASELSSAREVGAGV</sequence>
<evidence type="ECO:0000313" key="1">
    <source>
        <dbReference type="EMBL" id="KXG29285.1"/>
    </source>
</evidence>
<accession>A0A194YN75</accession>
<dbReference type="Proteomes" id="UP000000768">
    <property type="component" value="Chromosome 4"/>
</dbReference>
<reference evidence="2" key="3">
    <citation type="journal article" date="2018" name="Plant J.">
        <title>The Sorghum bicolor reference genome: improved assembly, gene annotations, a transcriptome atlas, and signatures of genome organization.</title>
        <authorList>
            <person name="McCormick R.F."/>
            <person name="Truong S.K."/>
            <person name="Sreedasyam A."/>
            <person name="Jenkins J."/>
            <person name="Shu S."/>
            <person name="Sims D."/>
            <person name="Kennedy M."/>
            <person name="Amirebrahimi M."/>
            <person name="Weers B.D."/>
            <person name="McKinley B."/>
            <person name="Mattison A."/>
            <person name="Morishige D.T."/>
            <person name="Grimwood J."/>
            <person name="Schmutz J."/>
            <person name="Mullet J.E."/>
        </authorList>
    </citation>
    <scope>NUCLEOTIDE SEQUENCE [LARGE SCALE GENOMIC DNA]</scope>
    <source>
        <strain evidence="2">cv. BTx623</strain>
    </source>
</reference>
<keyword evidence="2" id="KW-1185">Reference proteome</keyword>
<name>A0A194YN75_SORBI</name>
<dbReference type="EMBL" id="CM000763">
    <property type="protein sequence ID" value="KXG29285.1"/>
    <property type="molecule type" value="Genomic_DNA"/>
</dbReference>
<gene>
    <name evidence="1" type="ORF">SORBI_3004G009800</name>
</gene>
<dbReference type="Gramene" id="KXG29285">
    <property type="protein sequence ID" value="KXG29285"/>
    <property type="gene ID" value="SORBI_3004G009800"/>
</dbReference>
<proteinExistence type="predicted"/>
<dbReference type="EMBL" id="CM000763">
    <property type="protein sequence ID" value="OQU84200.1"/>
    <property type="molecule type" value="Genomic_DNA"/>
</dbReference>
<protein>
    <submittedName>
        <fullName evidence="1">Uncharacterized protein</fullName>
    </submittedName>
</protein>
<reference evidence="1" key="2">
    <citation type="submission" date="2017-02" db="EMBL/GenBank/DDBJ databases">
        <title>WGS assembly of Sorghum bicolor.</title>
        <authorList>
            <person name="Paterson A."/>
            <person name="Mullet J."/>
            <person name="Bowers J."/>
            <person name="Bruggmann R."/>
            <person name="Dubchak I."/>
            <person name="Grimwood J."/>
            <person name="Gundlach H."/>
            <person name="Haberer G."/>
            <person name="Hellsten U."/>
            <person name="Mitros T."/>
            <person name="Poliakov A."/>
            <person name="Schmutz J."/>
            <person name="Spannagl M."/>
            <person name="Tang H."/>
            <person name="Wang X."/>
            <person name="Wicker T."/>
            <person name="Bharti A."/>
            <person name="Chapman J."/>
            <person name="Feltus F."/>
            <person name="Gowik U."/>
            <person name="Grigoriev I."/>
            <person name="Lyons E."/>
            <person name="Maher C."/>
            <person name="Martis M."/>
            <person name="Narechania A."/>
            <person name="Otillar R."/>
            <person name="Penning B."/>
            <person name="Salamov A."/>
            <person name="Wang Y."/>
            <person name="Zhang L."/>
            <person name="Carpita N."/>
            <person name="Freeling M."/>
            <person name="Gingle A."/>
            <person name="Hash C."/>
            <person name="Keller B."/>
            <person name="Klein P."/>
            <person name="Kresovich S."/>
            <person name="Mccann M."/>
            <person name="Ming R."/>
            <person name="Peterson D."/>
            <person name="Rahman M."/>
            <person name="Ware D."/>
            <person name="Westhoff P."/>
            <person name="Mayer K."/>
            <person name="Messing J."/>
            <person name="Sims D."/>
            <person name="Jenkins J."/>
            <person name="Shu S."/>
            <person name="Rokhsar D."/>
        </authorList>
    </citation>
    <scope>NUCLEOTIDE SEQUENCE</scope>
</reference>
<dbReference type="InParanoid" id="A0A194YN75"/>